<keyword evidence="1" id="KW-0786">Thiamine pyrophosphate</keyword>
<dbReference type="SMART" id="SM00861">
    <property type="entry name" value="Transket_pyr"/>
    <property type="match status" value="1"/>
</dbReference>
<dbReference type="Pfam" id="PF02779">
    <property type="entry name" value="Transket_pyr"/>
    <property type="match status" value="1"/>
</dbReference>
<dbReference type="PANTHER" id="PTHR43257:SF2">
    <property type="entry name" value="PYRUVATE DEHYDROGENASE E1 COMPONENT SUBUNIT BETA"/>
    <property type="match status" value="1"/>
</dbReference>
<organism evidence="3">
    <name type="scientific">marine metagenome</name>
    <dbReference type="NCBI Taxonomy" id="408172"/>
    <lineage>
        <taxon>unclassified sequences</taxon>
        <taxon>metagenomes</taxon>
        <taxon>ecological metagenomes</taxon>
    </lineage>
</organism>
<accession>A0A382FUD9</accession>
<feature type="domain" description="Transketolase-like pyrimidine-binding" evidence="2">
    <location>
        <begin position="2"/>
        <end position="166"/>
    </location>
</feature>
<evidence type="ECO:0000259" key="2">
    <source>
        <dbReference type="SMART" id="SM00861"/>
    </source>
</evidence>
<protein>
    <recommendedName>
        <fullName evidence="2">Transketolase-like pyrimidine-binding domain-containing protein</fullName>
    </recommendedName>
</protein>
<feature type="non-terminal residue" evidence="3">
    <location>
        <position position="1"/>
    </location>
</feature>
<dbReference type="AlphaFoldDB" id="A0A382FUD9"/>
<gene>
    <name evidence="3" type="ORF">METZ01_LOCUS218727</name>
</gene>
<evidence type="ECO:0000313" key="3">
    <source>
        <dbReference type="EMBL" id="SVB65873.1"/>
    </source>
</evidence>
<evidence type="ECO:0000256" key="1">
    <source>
        <dbReference type="ARBA" id="ARBA00023052"/>
    </source>
</evidence>
<reference evidence="3" key="1">
    <citation type="submission" date="2018-05" db="EMBL/GenBank/DDBJ databases">
        <authorList>
            <person name="Lanie J.A."/>
            <person name="Ng W.-L."/>
            <person name="Kazmierczak K.M."/>
            <person name="Andrzejewski T.M."/>
            <person name="Davidsen T.M."/>
            <person name="Wayne K.J."/>
            <person name="Tettelin H."/>
            <person name="Glass J.I."/>
            <person name="Rusch D."/>
            <person name="Podicherti R."/>
            <person name="Tsui H.-C.T."/>
            <person name="Winkler M.E."/>
        </authorList>
    </citation>
    <scope>NUCLEOTIDE SEQUENCE</scope>
</reference>
<proteinExistence type="predicted"/>
<sequence length="166" mass="17161">VLSGAAAINETIRQTMEFDQSVIVIGEDIAGGAGLGGKNEGAMGGSFGVTRGLIEQFGPTRVRDTPISEAAIAGIAIGAAAAGLRPIVDMMWASFTPLAFDQIFNQAAKMRYMFGGQVKVPVVFRMAMGAGLGAAGQHSDTLYSLFTHIPGLKVVVPSSPYDAKGL</sequence>
<dbReference type="Gene3D" id="3.40.50.970">
    <property type="match status" value="1"/>
</dbReference>
<dbReference type="PANTHER" id="PTHR43257">
    <property type="entry name" value="PYRUVATE DEHYDROGENASE E1 COMPONENT BETA SUBUNIT"/>
    <property type="match status" value="1"/>
</dbReference>
<feature type="non-terminal residue" evidence="3">
    <location>
        <position position="166"/>
    </location>
</feature>
<dbReference type="SUPFAM" id="SSF52518">
    <property type="entry name" value="Thiamin diphosphate-binding fold (THDP-binding)"/>
    <property type="match status" value="1"/>
</dbReference>
<name>A0A382FUD9_9ZZZZ</name>
<dbReference type="EMBL" id="UINC01051561">
    <property type="protein sequence ID" value="SVB65873.1"/>
    <property type="molecule type" value="Genomic_DNA"/>
</dbReference>
<dbReference type="InterPro" id="IPR005475">
    <property type="entry name" value="Transketolase-like_Pyr-bd"/>
</dbReference>
<dbReference type="InterPro" id="IPR029061">
    <property type="entry name" value="THDP-binding"/>
</dbReference>